<comment type="function">
    <text evidence="7">SbcCD cleaves DNA hairpin structures. These structures can inhibit DNA replication and are intermediates in certain DNA recombination reactions. The complex acts as a 3'-&gt;5' double strand exonuclease that can open hairpins. It also has a 5' single-strand endonuclease activity.</text>
</comment>
<dbReference type="InterPro" id="IPR041796">
    <property type="entry name" value="Mre11_N"/>
</dbReference>
<dbReference type="NCBIfam" id="TIGR00619">
    <property type="entry name" value="sbcd"/>
    <property type="match status" value="1"/>
</dbReference>
<comment type="subunit">
    <text evidence="2 7">Heterodimer of SbcC and SbcD.</text>
</comment>
<dbReference type="RefSeq" id="WP_119704541.1">
    <property type="nucleotide sequence ID" value="NZ_JBHSOI010000002.1"/>
</dbReference>
<dbReference type="AlphaFoldDB" id="A0A371P1W0"/>
<accession>A0A371P1W0</accession>
<evidence type="ECO:0000256" key="7">
    <source>
        <dbReference type="RuleBase" id="RU363069"/>
    </source>
</evidence>
<dbReference type="OrthoDB" id="9773856at2"/>
<dbReference type="PANTHER" id="PTHR30337:SF0">
    <property type="entry name" value="NUCLEASE SBCCD SUBUNIT D"/>
    <property type="match status" value="1"/>
</dbReference>
<evidence type="ECO:0000313" key="10">
    <source>
        <dbReference type="EMBL" id="REK69944.1"/>
    </source>
</evidence>
<organism evidence="10 11">
    <name type="scientific">Aeromicrobium endophyticum</name>
    <dbReference type="NCBI Taxonomy" id="2292704"/>
    <lineage>
        <taxon>Bacteria</taxon>
        <taxon>Bacillati</taxon>
        <taxon>Actinomycetota</taxon>
        <taxon>Actinomycetes</taxon>
        <taxon>Propionibacteriales</taxon>
        <taxon>Nocardioidaceae</taxon>
        <taxon>Aeromicrobium</taxon>
    </lineage>
</organism>
<evidence type="ECO:0000256" key="6">
    <source>
        <dbReference type="ARBA" id="ARBA00022839"/>
    </source>
</evidence>
<protein>
    <recommendedName>
        <fullName evidence="3 7">Nuclease SbcCD subunit D</fullName>
    </recommendedName>
</protein>
<dbReference type="Gene3D" id="3.60.21.10">
    <property type="match status" value="1"/>
</dbReference>
<evidence type="ECO:0000313" key="11">
    <source>
        <dbReference type="Proteomes" id="UP000265581"/>
    </source>
</evidence>
<evidence type="ECO:0000256" key="4">
    <source>
        <dbReference type="ARBA" id="ARBA00022722"/>
    </source>
</evidence>
<evidence type="ECO:0000259" key="8">
    <source>
        <dbReference type="Pfam" id="PF00149"/>
    </source>
</evidence>
<gene>
    <name evidence="7" type="primary">sbcD</name>
    <name evidence="10" type="ORF">DX116_12185</name>
</gene>
<dbReference type="InterPro" id="IPR026843">
    <property type="entry name" value="SbcD_C"/>
</dbReference>
<keyword evidence="5 7" id="KW-0378">Hydrolase</keyword>
<dbReference type="CDD" id="cd00840">
    <property type="entry name" value="MPP_Mre11_N"/>
    <property type="match status" value="1"/>
</dbReference>
<dbReference type="InterPro" id="IPR004843">
    <property type="entry name" value="Calcineurin-like_PHP"/>
</dbReference>
<name>A0A371P1W0_9ACTN</name>
<evidence type="ECO:0000256" key="1">
    <source>
        <dbReference type="ARBA" id="ARBA00010555"/>
    </source>
</evidence>
<comment type="similarity">
    <text evidence="1 7">Belongs to the SbcD family.</text>
</comment>
<dbReference type="InterPro" id="IPR050535">
    <property type="entry name" value="DNA_Repair-Maintenance_Comp"/>
</dbReference>
<dbReference type="SUPFAM" id="SSF56300">
    <property type="entry name" value="Metallo-dependent phosphatases"/>
    <property type="match status" value="1"/>
</dbReference>
<keyword evidence="7" id="KW-0255">Endonuclease</keyword>
<keyword evidence="7" id="KW-0235">DNA replication</keyword>
<dbReference type="Proteomes" id="UP000265581">
    <property type="component" value="Unassembled WGS sequence"/>
</dbReference>
<dbReference type="PANTHER" id="PTHR30337">
    <property type="entry name" value="COMPONENT OF ATP-DEPENDENT DSDNA EXONUCLEASE"/>
    <property type="match status" value="1"/>
</dbReference>
<dbReference type="GO" id="GO:0008408">
    <property type="term" value="F:3'-5' exonuclease activity"/>
    <property type="evidence" value="ECO:0007669"/>
    <property type="project" value="InterPro"/>
</dbReference>
<comment type="caution">
    <text evidence="10">The sequence shown here is derived from an EMBL/GenBank/DDBJ whole genome shotgun (WGS) entry which is preliminary data.</text>
</comment>
<proteinExistence type="inferred from homology"/>
<keyword evidence="11" id="KW-1185">Reference proteome</keyword>
<keyword evidence="7" id="KW-0233">DNA recombination</keyword>
<dbReference type="InterPro" id="IPR004593">
    <property type="entry name" value="SbcD"/>
</dbReference>
<dbReference type="Pfam" id="PF00149">
    <property type="entry name" value="Metallophos"/>
    <property type="match status" value="1"/>
</dbReference>
<dbReference type="EMBL" id="QUBR01000002">
    <property type="protein sequence ID" value="REK69944.1"/>
    <property type="molecule type" value="Genomic_DNA"/>
</dbReference>
<dbReference type="Pfam" id="PF12320">
    <property type="entry name" value="SbcD_C"/>
    <property type="match status" value="1"/>
</dbReference>
<evidence type="ECO:0000259" key="9">
    <source>
        <dbReference type="Pfam" id="PF12320"/>
    </source>
</evidence>
<dbReference type="GO" id="GO:0006260">
    <property type="term" value="P:DNA replication"/>
    <property type="evidence" value="ECO:0007669"/>
    <property type="project" value="UniProtKB-KW"/>
</dbReference>
<keyword evidence="4 7" id="KW-0540">Nuclease</keyword>
<keyword evidence="6 7" id="KW-0269">Exonuclease</keyword>
<reference evidence="10 11" key="1">
    <citation type="submission" date="2018-08" db="EMBL/GenBank/DDBJ databases">
        <title>Aeromicrobium sp. M2KJ-4, whole genome shotgun sequence.</title>
        <authorList>
            <person name="Tuo L."/>
        </authorList>
    </citation>
    <scope>NUCLEOTIDE SEQUENCE [LARGE SCALE GENOMIC DNA]</scope>
    <source>
        <strain evidence="10 11">M2KJ-4</strain>
    </source>
</reference>
<evidence type="ECO:0000256" key="5">
    <source>
        <dbReference type="ARBA" id="ARBA00022801"/>
    </source>
</evidence>
<dbReference type="GO" id="GO:0006310">
    <property type="term" value="P:DNA recombination"/>
    <property type="evidence" value="ECO:0007669"/>
    <property type="project" value="UniProtKB-KW"/>
</dbReference>
<sequence length="387" mass="41784">MRILHTSDWHVGRTFHGHSTLAALDQVAGAVVEVVREQRVDVVLVSGDVYDSSTPSAEAVELLNSILLRVREAGAVVVITSGNHDSPARLGSMSAFAAAAGVHVITTPAQITRPVTLTDEHGPVHVYGIPFLEPARLRHVWTDAPMRSQKDVVGRAMQLVRDDLATRAGRSVVLAHTFVQGADGESCDSERDIVGTTVGGVDKVPVPTFDGVDYAALGHIHGRARLSEHVRYSGAPLHYSFSEAGKPRGGWLVDLDADGLADVTWVDLPVPRPLTVVTGTLDDLLADTSLDAVADHWVSAVLTDTTRPMDAMRKLQTRFAHCAHLEFRPSRVHDDGGRSYAELVRGKTDDQLVDTFLTKVRNGEGSTDLETTLVRDVIAEREARASS</sequence>
<feature type="domain" description="Calcineurin-like phosphoesterase" evidence="8">
    <location>
        <begin position="1"/>
        <end position="222"/>
    </location>
</feature>
<evidence type="ECO:0000256" key="3">
    <source>
        <dbReference type="ARBA" id="ARBA00013365"/>
    </source>
</evidence>
<feature type="domain" description="Nuclease SbcCD subunit D C-terminal" evidence="9">
    <location>
        <begin position="271"/>
        <end position="359"/>
    </location>
</feature>
<dbReference type="GO" id="GO:0004519">
    <property type="term" value="F:endonuclease activity"/>
    <property type="evidence" value="ECO:0007669"/>
    <property type="project" value="UniProtKB-KW"/>
</dbReference>
<evidence type="ECO:0000256" key="2">
    <source>
        <dbReference type="ARBA" id="ARBA00011322"/>
    </source>
</evidence>
<dbReference type="InterPro" id="IPR029052">
    <property type="entry name" value="Metallo-depent_PP-like"/>
</dbReference>